<proteinExistence type="predicted"/>
<sequence length="1048" mass="109896">MEVLAPKTLDLAIAEAQQPGARIVAGATALQLEWTKGLAKPERMISLAGLSPELSGITQVGGHVRIGAMTRLADLLASHEIAAALPLLYSAVKLVASPGVRTLATLGGNIAGRTGCLLPALLVLDAVLEFAALPDCITVSVADWLAAPPQPGVILTAILIAPQGAGERFIFRKTGLRAAFSPSVINAAGRLRAGQSCVDTARFAVGGGIVPPARLYDAEALAAGAAGDGIDWVGVHHALMETIQAPGDAFRSGAYRRLIAANMLCFGLGGFLPGRAPSAPVAQPIAFARPPEGELALERLRMPDRWHIRPDMPPKIRGEMAYLTDHREEGMLVGRILRAGVAHARIMSIETAAAEALPGVVAVVTHRDVPGRNAFGIVVQDQPALCFDKVRHRGDPVAAVAAVDEETAQKALALINVRYEPLPVVDDMEAALEPQAERVHESGNLQREILFNRGNSVQGFAKAAHIVEEIYVTPRQVHGFMETEGGYAFVEPDGTLNMCAGGQHGGRDRLQLSRILGLDEDDIRVVTSPTGGAFGGKDELSVQPALALLALKAKRPVRLHLSRAESMLAGQKRHPMKIRMKTACDAQGVLLAQQVDLVADAGAYASLGPSVLETALEHAIGPYVVANITTRGRLAYTNNGLCGAFRGFGANQMTFAVECQMDRLAALCGLSPLEIRRRNLRQPGSPGYLGQVVSTSERLEEMLAAAEASVLWRKPQGIGADQEWMIGTGMALNYQGNGLGSIIPDPAAGRLALTTQGLIEAAFGLDEMGQGLLAAICGAVSGELGCARDDVLPLIGDTLLAPDSGSTTASRGSHVVWASVRLAAPEFRRQMCHAAARLLGGDPKQLVLVPGGFTEPGSNNGVILLSYADLAAALPETDLPSVTVAFDFPKTNYTDANARFVFAFGASLARVAVSRVTGEVRVLDLHQHSAAGPIIDLAAYLGQLEGGAVQGLGFTLTEDCPMQDATYLTGNFDTYILPGIQDAPLGLHVFALDDLDPGDTLGPRGVGELGIGAVTPAIANAIAAATGYWPPVMPVVPETLLAHLSVPA</sequence>
<dbReference type="InterPro" id="IPR016167">
    <property type="entry name" value="FAD-bd_PCMH_sub1"/>
</dbReference>
<evidence type="ECO:0000313" key="10">
    <source>
        <dbReference type="Proteomes" id="UP000477951"/>
    </source>
</evidence>
<dbReference type="EMBL" id="WPHR01000008">
    <property type="protein sequence ID" value="MUZ73553.1"/>
    <property type="molecule type" value="Genomic_DNA"/>
</dbReference>
<dbReference type="SMART" id="SM01008">
    <property type="entry name" value="Ald_Xan_dh_C"/>
    <property type="match status" value="1"/>
</dbReference>
<dbReference type="InterPro" id="IPR016208">
    <property type="entry name" value="Ald_Oxase/xanthine_DH-like"/>
</dbReference>
<keyword evidence="2" id="KW-0001">2Fe-2S</keyword>
<accession>A0A6L6VCW8</accession>
<comment type="cofactor">
    <cofactor evidence="7">
        <name>[2Fe-2S] cluster</name>
        <dbReference type="ChEBI" id="CHEBI:190135"/>
    </cofactor>
</comment>
<dbReference type="SUPFAM" id="SSF54665">
    <property type="entry name" value="CO dehydrogenase molybdoprotein N-domain-like"/>
    <property type="match status" value="1"/>
</dbReference>
<dbReference type="InterPro" id="IPR000674">
    <property type="entry name" value="Ald_Oxase/Xan_DH_a/b"/>
</dbReference>
<dbReference type="AlphaFoldDB" id="A0A6L6VCW8"/>
<evidence type="ECO:0000256" key="7">
    <source>
        <dbReference type="ARBA" id="ARBA00034078"/>
    </source>
</evidence>
<dbReference type="Pfam" id="PF01315">
    <property type="entry name" value="Ald_Xan_dh_C"/>
    <property type="match status" value="1"/>
</dbReference>
<dbReference type="Gene3D" id="3.30.465.10">
    <property type="match status" value="1"/>
</dbReference>
<name>A0A6L6VCW8_AGRVI</name>
<dbReference type="Pfam" id="PF02738">
    <property type="entry name" value="MoCoBD_1"/>
    <property type="match status" value="1"/>
</dbReference>
<dbReference type="Pfam" id="PF00941">
    <property type="entry name" value="FAD_binding_5"/>
    <property type="match status" value="1"/>
</dbReference>
<dbReference type="InterPro" id="IPR016166">
    <property type="entry name" value="FAD-bd_PCMH"/>
</dbReference>
<dbReference type="InterPro" id="IPR016169">
    <property type="entry name" value="FAD-bd_PCMH_sub2"/>
</dbReference>
<keyword evidence="5" id="KW-0408">Iron</keyword>
<dbReference type="InterPro" id="IPR008274">
    <property type="entry name" value="AldOxase/xan_DH_MoCoBD1"/>
</dbReference>
<evidence type="ECO:0000256" key="4">
    <source>
        <dbReference type="ARBA" id="ARBA00022827"/>
    </source>
</evidence>
<evidence type="ECO:0000256" key="1">
    <source>
        <dbReference type="ARBA" id="ARBA00022630"/>
    </source>
</evidence>
<dbReference type="Gene3D" id="3.30.43.10">
    <property type="entry name" value="Uridine Diphospho-n-acetylenolpyruvylglucosamine Reductase, domain 2"/>
    <property type="match status" value="1"/>
</dbReference>
<dbReference type="RefSeq" id="WP_156614926.1">
    <property type="nucleotide sequence ID" value="NZ_WPHR01000008.1"/>
</dbReference>
<dbReference type="PANTHER" id="PTHR11908:SF157">
    <property type="entry name" value="XANTHINE DEHYDROGENASE SUBUNIT D-RELATED"/>
    <property type="match status" value="1"/>
</dbReference>
<evidence type="ECO:0000259" key="8">
    <source>
        <dbReference type="PROSITE" id="PS51387"/>
    </source>
</evidence>
<dbReference type="InterPro" id="IPR037165">
    <property type="entry name" value="AldOxase/xan_DH_Mopterin-bd_sf"/>
</dbReference>
<evidence type="ECO:0000256" key="2">
    <source>
        <dbReference type="ARBA" id="ARBA00022714"/>
    </source>
</evidence>
<dbReference type="Proteomes" id="UP000477951">
    <property type="component" value="Unassembled WGS sequence"/>
</dbReference>
<dbReference type="GO" id="GO:0016491">
    <property type="term" value="F:oxidoreductase activity"/>
    <property type="evidence" value="ECO:0007669"/>
    <property type="project" value="InterPro"/>
</dbReference>
<comment type="caution">
    <text evidence="9">The sequence shown here is derived from an EMBL/GenBank/DDBJ whole genome shotgun (WGS) entry which is preliminary data.</text>
</comment>
<dbReference type="PANTHER" id="PTHR11908">
    <property type="entry name" value="XANTHINE DEHYDROGENASE"/>
    <property type="match status" value="1"/>
</dbReference>
<keyword evidence="4" id="KW-0274">FAD</keyword>
<dbReference type="InterPro" id="IPR002346">
    <property type="entry name" value="Mopterin_DH_FAD-bd"/>
</dbReference>
<dbReference type="PIRSF" id="PIRSF000127">
    <property type="entry name" value="Xanthine_DH"/>
    <property type="match status" value="1"/>
</dbReference>
<dbReference type="InterPro" id="IPR046867">
    <property type="entry name" value="AldOxase/xan_DH_MoCoBD2"/>
</dbReference>
<evidence type="ECO:0000256" key="6">
    <source>
        <dbReference type="ARBA" id="ARBA00023014"/>
    </source>
</evidence>
<protein>
    <submittedName>
        <fullName evidence="9">Molybdopterin-dependent oxidoreductase</fullName>
    </submittedName>
</protein>
<dbReference type="SUPFAM" id="SSF56003">
    <property type="entry name" value="Molybdenum cofactor-binding domain"/>
    <property type="match status" value="1"/>
</dbReference>
<dbReference type="SUPFAM" id="SSF55447">
    <property type="entry name" value="CO dehydrogenase flavoprotein C-terminal domain-like"/>
    <property type="match status" value="1"/>
</dbReference>
<keyword evidence="3" id="KW-0479">Metal-binding</keyword>
<dbReference type="SUPFAM" id="SSF56176">
    <property type="entry name" value="FAD-binding/transporter-associated domain-like"/>
    <property type="match status" value="1"/>
</dbReference>
<dbReference type="InterPro" id="IPR036318">
    <property type="entry name" value="FAD-bd_PCMH-like_sf"/>
</dbReference>
<dbReference type="InterPro" id="IPR036856">
    <property type="entry name" value="Ald_Oxase/Xan_DH_a/b_sf"/>
</dbReference>
<dbReference type="Gene3D" id="3.30.365.10">
    <property type="entry name" value="Aldehyde oxidase/xanthine dehydrogenase, molybdopterin binding domain"/>
    <property type="match status" value="5"/>
</dbReference>
<evidence type="ECO:0000256" key="5">
    <source>
        <dbReference type="ARBA" id="ARBA00023004"/>
    </source>
</evidence>
<dbReference type="InterPro" id="IPR036683">
    <property type="entry name" value="CO_DH_flav_C_dom_sf"/>
</dbReference>
<keyword evidence="6" id="KW-0411">Iron-sulfur</keyword>
<reference evidence="9 10" key="1">
    <citation type="submission" date="2019-12" db="EMBL/GenBank/DDBJ databases">
        <title>Whole-genome sequencing of Allorhizobium vitis.</title>
        <authorList>
            <person name="Gan H.M."/>
            <person name="Szegedi E."/>
            <person name="Burr T."/>
            <person name="Savka M.A."/>
        </authorList>
    </citation>
    <scope>NUCLEOTIDE SEQUENCE [LARGE SCALE GENOMIC DNA]</scope>
    <source>
        <strain evidence="9 10">CG516</strain>
    </source>
</reference>
<organism evidence="9 10">
    <name type="scientific">Agrobacterium vitis</name>
    <name type="common">Rhizobium vitis</name>
    <dbReference type="NCBI Taxonomy" id="373"/>
    <lineage>
        <taxon>Bacteria</taxon>
        <taxon>Pseudomonadati</taxon>
        <taxon>Pseudomonadota</taxon>
        <taxon>Alphaproteobacteria</taxon>
        <taxon>Hyphomicrobiales</taxon>
        <taxon>Rhizobiaceae</taxon>
        <taxon>Rhizobium/Agrobacterium group</taxon>
        <taxon>Agrobacterium</taxon>
    </lineage>
</organism>
<dbReference type="Gene3D" id="3.30.390.50">
    <property type="entry name" value="CO dehydrogenase flavoprotein, C-terminal domain"/>
    <property type="match status" value="1"/>
</dbReference>
<dbReference type="GO" id="GO:0051537">
    <property type="term" value="F:2 iron, 2 sulfur cluster binding"/>
    <property type="evidence" value="ECO:0007669"/>
    <property type="project" value="UniProtKB-KW"/>
</dbReference>
<dbReference type="Pfam" id="PF20256">
    <property type="entry name" value="MoCoBD_2"/>
    <property type="match status" value="1"/>
</dbReference>
<evidence type="ECO:0000313" key="9">
    <source>
        <dbReference type="EMBL" id="MUZ73553.1"/>
    </source>
</evidence>
<keyword evidence="1" id="KW-0285">Flavoprotein</keyword>
<feature type="domain" description="FAD-binding PCMH-type" evidence="8">
    <location>
        <begin position="1"/>
        <end position="164"/>
    </location>
</feature>
<evidence type="ECO:0000256" key="3">
    <source>
        <dbReference type="ARBA" id="ARBA00022723"/>
    </source>
</evidence>
<dbReference type="GO" id="GO:0005506">
    <property type="term" value="F:iron ion binding"/>
    <property type="evidence" value="ECO:0007669"/>
    <property type="project" value="InterPro"/>
</dbReference>
<dbReference type="Gene3D" id="3.90.1170.50">
    <property type="entry name" value="Aldehyde oxidase/xanthine dehydrogenase, a/b hammerhead"/>
    <property type="match status" value="1"/>
</dbReference>
<gene>
    <name evidence="9" type="ORF">GOZ90_12765</name>
</gene>
<dbReference type="GO" id="GO:0071949">
    <property type="term" value="F:FAD binding"/>
    <property type="evidence" value="ECO:0007669"/>
    <property type="project" value="InterPro"/>
</dbReference>
<dbReference type="PROSITE" id="PS51387">
    <property type="entry name" value="FAD_PCMH"/>
    <property type="match status" value="1"/>
</dbReference>